<dbReference type="AlphaFoldDB" id="A0A066Z708"/>
<proteinExistence type="predicted"/>
<accession>A0A066Z708</accession>
<evidence type="ECO:0000313" key="2">
    <source>
        <dbReference type="Proteomes" id="UP000027178"/>
    </source>
</evidence>
<reference evidence="1 2" key="1">
    <citation type="submission" date="2014-05" db="EMBL/GenBank/DDBJ databases">
        <title>Draft Genome Sequence of Kitasatospora cheerisanensis KCTC 2395.</title>
        <authorList>
            <person name="Nam D.H."/>
        </authorList>
    </citation>
    <scope>NUCLEOTIDE SEQUENCE [LARGE SCALE GENOMIC DNA]</scope>
    <source>
        <strain evidence="1 2">KCTC 2395</strain>
    </source>
</reference>
<evidence type="ECO:0000313" key="1">
    <source>
        <dbReference type="EMBL" id="KDN88024.1"/>
    </source>
</evidence>
<comment type="caution">
    <text evidence="1">The sequence shown here is derived from an EMBL/GenBank/DDBJ whole genome shotgun (WGS) entry which is preliminary data.</text>
</comment>
<organism evidence="1 2">
    <name type="scientific">Kitasatospora cheerisanensis KCTC 2395</name>
    <dbReference type="NCBI Taxonomy" id="1348663"/>
    <lineage>
        <taxon>Bacteria</taxon>
        <taxon>Bacillati</taxon>
        <taxon>Actinomycetota</taxon>
        <taxon>Actinomycetes</taxon>
        <taxon>Kitasatosporales</taxon>
        <taxon>Streptomycetaceae</taxon>
        <taxon>Kitasatospora</taxon>
    </lineage>
</organism>
<dbReference type="EMBL" id="JNBY01000008">
    <property type="protein sequence ID" value="KDN88024.1"/>
    <property type="molecule type" value="Genomic_DNA"/>
</dbReference>
<dbReference type="RefSeq" id="WP_035858195.1">
    <property type="nucleotide sequence ID" value="NZ_KK853997.1"/>
</dbReference>
<protein>
    <submittedName>
        <fullName evidence="1">Uncharacterized protein</fullName>
    </submittedName>
</protein>
<name>A0A066Z708_9ACTN</name>
<sequence>MESEYPLVRDVFPDLVAELTELLEHQDEPELAATVAELRLVADCGCGDAFCQSFRTVPHPPGRPYGPGHRSLPLFAEEGMVVLDVVDGRIMYVELVDRPPLRDTRFTA</sequence>
<dbReference type="eggNOG" id="ENOG50346H3">
    <property type="taxonomic scope" value="Bacteria"/>
</dbReference>
<gene>
    <name evidence="1" type="ORF">KCH_02480</name>
</gene>
<dbReference type="Proteomes" id="UP000027178">
    <property type="component" value="Unassembled WGS sequence"/>
</dbReference>
<dbReference type="PATRIC" id="fig|1348663.4.peg.229"/>
<keyword evidence="2" id="KW-1185">Reference proteome</keyword>
<dbReference type="OrthoDB" id="2874394at2"/>
<dbReference type="HOGENOM" id="CLU_2193431_0_0_11"/>